<dbReference type="OrthoDB" id="10312979at2759"/>
<reference evidence="1 2" key="1">
    <citation type="journal article" date="2016" name="Mol. Biol. Evol.">
        <title>Comparative Genomics of Early-Diverging Mushroom-Forming Fungi Provides Insights into the Origins of Lignocellulose Decay Capabilities.</title>
        <authorList>
            <person name="Nagy L.G."/>
            <person name="Riley R."/>
            <person name="Tritt A."/>
            <person name="Adam C."/>
            <person name="Daum C."/>
            <person name="Floudas D."/>
            <person name="Sun H."/>
            <person name="Yadav J.S."/>
            <person name="Pangilinan J."/>
            <person name="Larsson K.H."/>
            <person name="Matsuura K."/>
            <person name="Barry K."/>
            <person name="Labutti K."/>
            <person name="Kuo R."/>
            <person name="Ohm R.A."/>
            <person name="Bhattacharya S.S."/>
            <person name="Shirouzu T."/>
            <person name="Yoshinaga Y."/>
            <person name="Martin F.M."/>
            <person name="Grigoriev I.V."/>
            <person name="Hibbett D.S."/>
        </authorList>
    </citation>
    <scope>NUCLEOTIDE SEQUENCE [LARGE SCALE GENOMIC DNA]</scope>
    <source>
        <strain evidence="1 2">TUFC12733</strain>
    </source>
</reference>
<gene>
    <name evidence="1" type="ORF">CALVIDRAFT_266425</name>
</gene>
<name>A0A167IWQ1_CALVF</name>
<dbReference type="Proteomes" id="UP000076738">
    <property type="component" value="Unassembled WGS sequence"/>
</dbReference>
<evidence type="ECO:0000313" key="1">
    <source>
        <dbReference type="EMBL" id="KZO93037.1"/>
    </source>
</evidence>
<accession>A0A167IWQ1</accession>
<evidence type="ECO:0000313" key="2">
    <source>
        <dbReference type="Proteomes" id="UP000076738"/>
    </source>
</evidence>
<protein>
    <submittedName>
        <fullName evidence="1">Uncharacterized protein</fullName>
    </submittedName>
</protein>
<dbReference type="AlphaFoldDB" id="A0A167IWQ1"/>
<sequence>MIDGAVYIVVLRNALTVNGMPVNSWRLVLAGTPDMCLYLDYDRTSGALRPCLRAYPAPEDGRQVPGRHIGGDARTLMTILLPTQGGVRVVDLEAARAATSNLVFGRGPSEGARYIAMVLKAWSKGQDAILDESRDVGFNMLGAAVTGKVAEEERAIAAGAWRGPVHFIYIPDGREVLYTQLN</sequence>
<proteinExistence type="predicted"/>
<keyword evidence="2" id="KW-1185">Reference proteome</keyword>
<dbReference type="EMBL" id="KV417304">
    <property type="protein sequence ID" value="KZO93037.1"/>
    <property type="molecule type" value="Genomic_DNA"/>
</dbReference>
<organism evidence="1 2">
    <name type="scientific">Calocera viscosa (strain TUFC12733)</name>
    <dbReference type="NCBI Taxonomy" id="1330018"/>
    <lineage>
        <taxon>Eukaryota</taxon>
        <taxon>Fungi</taxon>
        <taxon>Dikarya</taxon>
        <taxon>Basidiomycota</taxon>
        <taxon>Agaricomycotina</taxon>
        <taxon>Dacrymycetes</taxon>
        <taxon>Dacrymycetales</taxon>
        <taxon>Dacrymycetaceae</taxon>
        <taxon>Calocera</taxon>
    </lineage>
</organism>